<protein>
    <submittedName>
        <fullName evidence="1">Uncharacterized protein</fullName>
    </submittedName>
</protein>
<dbReference type="RefSeq" id="WP_315878394.1">
    <property type="nucleotide sequence ID" value="NZ_JAWCTQ010000016.1"/>
</dbReference>
<sequence length="169" mass="19585">MTYNVLELKIDGTIKEFINEQNNYRDSIMDFGLLNDKGQHTKLTNYDESSKATLTIPHITSVHLWIGYGYKAFIGFETANGYKFSIHAEGLTIHLVNSTYSKYDYRDGEYVSEMQTLVSYIDGRKTDSGYIQEEEKNKYNFYSQTQGLTHSQVKNTARSKLRRLFSRKG</sequence>
<keyword evidence="2" id="KW-1185">Reference proteome</keyword>
<evidence type="ECO:0000313" key="2">
    <source>
        <dbReference type="Proteomes" id="UP001250181"/>
    </source>
</evidence>
<accession>A0ABU3QKL6</accession>
<dbReference type="EMBL" id="JAWCTQ010000016">
    <property type="protein sequence ID" value="MDT9683320.1"/>
    <property type="molecule type" value="Genomic_DNA"/>
</dbReference>
<gene>
    <name evidence="1" type="ORF">RND61_14740</name>
</gene>
<dbReference type="Proteomes" id="UP001250181">
    <property type="component" value="Unassembled WGS sequence"/>
</dbReference>
<comment type="caution">
    <text evidence="1">The sequence shown here is derived from an EMBL/GenBank/DDBJ whole genome shotgun (WGS) entry which is preliminary data.</text>
</comment>
<organism evidence="1 2">
    <name type="scientific">Streptomyces tamarix</name>
    <dbReference type="NCBI Taxonomy" id="3078565"/>
    <lineage>
        <taxon>Bacteria</taxon>
        <taxon>Bacillati</taxon>
        <taxon>Actinomycetota</taxon>
        <taxon>Actinomycetes</taxon>
        <taxon>Kitasatosporales</taxon>
        <taxon>Streptomycetaceae</taxon>
        <taxon>Streptomyces</taxon>
    </lineage>
</organism>
<proteinExistence type="predicted"/>
<reference evidence="1 2" key="1">
    <citation type="submission" date="2023-09" db="EMBL/GenBank/DDBJ databases">
        <title>Streptomyces sp. nov.: A antagonism against Alternaria gaisen Producing Streptochlin, Isolated from Tamarix root soil.</title>
        <authorList>
            <person name="Chen Y."/>
        </authorList>
    </citation>
    <scope>NUCLEOTIDE SEQUENCE [LARGE SCALE GENOMIC DNA]</scope>
    <source>
        <strain evidence="1 2">TRM76323</strain>
    </source>
</reference>
<name>A0ABU3QKL6_9ACTN</name>
<evidence type="ECO:0000313" key="1">
    <source>
        <dbReference type="EMBL" id="MDT9683320.1"/>
    </source>
</evidence>